<proteinExistence type="predicted"/>
<feature type="domain" description="OVATE" evidence="8">
    <location>
        <begin position="113"/>
        <end position="174"/>
    </location>
</feature>
<dbReference type="PANTHER" id="PTHR33057:SF26">
    <property type="entry name" value="TRANSCRIPTION REPRESSOR OFP13"/>
    <property type="match status" value="1"/>
</dbReference>
<evidence type="ECO:0000256" key="4">
    <source>
        <dbReference type="ARBA" id="ARBA00023163"/>
    </source>
</evidence>
<dbReference type="PANTHER" id="PTHR33057">
    <property type="entry name" value="TRANSCRIPTION REPRESSOR OFP7-RELATED"/>
    <property type="match status" value="1"/>
</dbReference>
<evidence type="ECO:0000313" key="10">
    <source>
        <dbReference type="Proteomes" id="UP001327560"/>
    </source>
</evidence>
<feature type="region of interest" description="Disordered" evidence="7">
    <location>
        <begin position="182"/>
        <end position="204"/>
    </location>
</feature>
<evidence type="ECO:0000256" key="1">
    <source>
        <dbReference type="ARBA" id="ARBA00004123"/>
    </source>
</evidence>
<dbReference type="NCBIfam" id="TIGR01568">
    <property type="entry name" value="A_thal_3678"/>
    <property type="match status" value="1"/>
</dbReference>
<dbReference type="Pfam" id="PF04844">
    <property type="entry name" value="Ovate"/>
    <property type="match status" value="1"/>
</dbReference>
<organism evidence="9 10">
    <name type="scientific">Canna indica</name>
    <name type="common">Indian-shot</name>
    <dbReference type="NCBI Taxonomy" id="4628"/>
    <lineage>
        <taxon>Eukaryota</taxon>
        <taxon>Viridiplantae</taxon>
        <taxon>Streptophyta</taxon>
        <taxon>Embryophyta</taxon>
        <taxon>Tracheophyta</taxon>
        <taxon>Spermatophyta</taxon>
        <taxon>Magnoliopsida</taxon>
        <taxon>Liliopsida</taxon>
        <taxon>Zingiberales</taxon>
        <taxon>Cannaceae</taxon>
        <taxon>Canna</taxon>
    </lineage>
</organism>
<dbReference type="PROSITE" id="PS51754">
    <property type="entry name" value="OVATE"/>
    <property type="match status" value="1"/>
</dbReference>
<sequence>MAGAKAPSSTSTCSTSPPSSPWHSCKHPRTHSFRKVDYHKGHHRDLNSLSSGSSEASAADVDVEVVIRGLKSDDRLFFEPAGGSRSVVDRRERRDHAVLAAASTTTVPFEGSIAMAVDSMDPYLDFKVSMAEMVMAHGVKDWEWMEEMLLWYLKMNGKRTHRIIVDAFSDLFLTALASSSSRSSFSFEVEVEVEDEDEDEDENG</sequence>
<feature type="compositionally biased region" description="Acidic residues" evidence="7">
    <location>
        <begin position="189"/>
        <end position="204"/>
    </location>
</feature>
<dbReference type="InterPro" id="IPR006458">
    <property type="entry name" value="Ovate_C"/>
</dbReference>
<dbReference type="InterPro" id="IPR038933">
    <property type="entry name" value="Ovate"/>
</dbReference>
<evidence type="ECO:0000256" key="2">
    <source>
        <dbReference type="ARBA" id="ARBA00022491"/>
    </source>
</evidence>
<evidence type="ECO:0000256" key="5">
    <source>
        <dbReference type="ARBA" id="ARBA00023242"/>
    </source>
</evidence>
<comment type="function">
    <text evidence="6">Transcriptional repressor that regulates multiple aspects of plant growth and development.</text>
</comment>
<comment type="subcellular location">
    <subcellularLocation>
        <location evidence="1 6">Nucleus</location>
    </subcellularLocation>
</comment>
<evidence type="ECO:0000256" key="7">
    <source>
        <dbReference type="SAM" id="MobiDB-lite"/>
    </source>
</evidence>
<evidence type="ECO:0000313" key="9">
    <source>
        <dbReference type="EMBL" id="WOL18796.1"/>
    </source>
</evidence>
<keyword evidence="4 6" id="KW-0804">Transcription</keyword>
<reference evidence="9 10" key="1">
    <citation type="submission" date="2023-10" db="EMBL/GenBank/DDBJ databases">
        <title>Chromosome-scale genome assembly provides insights into flower coloration mechanisms of Canna indica.</title>
        <authorList>
            <person name="Li C."/>
        </authorList>
    </citation>
    <scope>NUCLEOTIDE SEQUENCE [LARGE SCALE GENOMIC DNA]</scope>
    <source>
        <tissue evidence="9">Flower</tissue>
    </source>
</reference>
<keyword evidence="2 6" id="KW-0678">Repressor</keyword>
<feature type="compositionally biased region" description="Low complexity" evidence="7">
    <location>
        <begin position="7"/>
        <end position="17"/>
    </location>
</feature>
<feature type="region of interest" description="Disordered" evidence="7">
    <location>
        <begin position="1"/>
        <end position="28"/>
    </location>
</feature>
<name>A0AAQ3QRJ4_9LILI</name>
<keyword evidence="10" id="KW-1185">Reference proteome</keyword>
<keyword evidence="5 6" id="KW-0539">Nucleus</keyword>
<dbReference type="Proteomes" id="UP001327560">
    <property type="component" value="Chromosome 9"/>
</dbReference>
<evidence type="ECO:0000259" key="8">
    <source>
        <dbReference type="PROSITE" id="PS51754"/>
    </source>
</evidence>
<dbReference type="GO" id="GO:0005634">
    <property type="term" value="C:nucleus"/>
    <property type="evidence" value="ECO:0007669"/>
    <property type="project" value="UniProtKB-SubCell"/>
</dbReference>
<keyword evidence="3 6" id="KW-0805">Transcription regulation</keyword>
<protein>
    <recommendedName>
        <fullName evidence="6">Transcription repressor</fullName>
    </recommendedName>
    <alternativeName>
        <fullName evidence="6">Ovate family protein</fullName>
    </alternativeName>
</protein>
<gene>
    <name evidence="9" type="ORF">Cni_G27593</name>
</gene>
<evidence type="ECO:0000256" key="6">
    <source>
        <dbReference type="RuleBase" id="RU367028"/>
    </source>
</evidence>
<evidence type="ECO:0000256" key="3">
    <source>
        <dbReference type="ARBA" id="ARBA00023015"/>
    </source>
</evidence>
<dbReference type="EMBL" id="CP136898">
    <property type="protein sequence ID" value="WOL18796.1"/>
    <property type="molecule type" value="Genomic_DNA"/>
</dbReference>
<dbReference type="AlphaFoldDB" id="A0AAQ3QRJ4"/>
<accession>A0AAQ3QRJ4</accession>
<dbReference type="GO" id="GO:0045892">
    <property type="term" value="P:negative regulation of DNA-templated transcription"/>
    <property type="evidence" value="ECO:0007669"/>
    <property type="project" value="UniProtKB-UniRule"/>
</dbReference>